<evidence type="ECO:0000256" key="5">
    <source>
        <dbReference type="RuleBase" id="RU003616"/>
    </source>
</evidence>
<dbReference type="GO" id="GO:0005886">
    <property type="term" value="C:plasma membrane"/>
    <property type="evidence" value="ECO:0007669"/>
    <property type="project" value="UniProtKB-SubCell"/>
</dbReference>
<evidence type="ECO:0000259" key="7">
    <source>
        <dbReference type="PROSITE" id="PS01031"/>
    </source>
</evidence>
<keyword evidence="3" id="KW-0611">Plant defense</keyword>
<evidence type="ECO:0000256" key="4">
    <source>
        <dbReference type="PROSITE-ProRule" id="PRU00285"/>
    </source>
</evidence>
<dbReference type="Gramene" id="Vradi08g02620.1">
    <property type="protein sequence ID" value="Vradi08g02620.1"/>
    <property type="gene ID" value="Vradi08g02620"/>
</dbReference>
<organism evidence="8 9">
    <name type="scientific">Vigna radiata var. radiata</name>
    <name type="common">Mung bean</name>
    <name type="synonym">Phaseolus aureus</name>
    <dbReference type="NCBI Taxonomy" id="3916"/>
    <lineage>
        <taxon>Eukaryota</taxon>
        <taxon>Viridiplantae</taxon>
        <taxon>Streptophyta</taxon>
        <taxon>Embryophyta</taxon>
        <taxon>Tracheophyta</taxon>
        <taxon>Spermatophyta</taxon>
        <taxon>Magnoliopsida</taxon>
        <taxon>eudicotyledons</taxon>
        <taxon>Gunneridae</taxon>
        <taxon>Pentapetalae</taxon>
        <taxon>rosids</taxon>
        <taxon>fabids</taxon>
        <taxon>Fabales</taxon>
        <taxon>Fabaceae</taxon>
        <taxon>Papilionoideae</taxon>
        <taxon>50 kb inversion clade</taxon>
        <taxon>NPAAA clade</taxon>
        <taxon>indigoferoid/millettioid clade</taxon>
        <taxon>Phaseoleae</taxon>
        <taxon>Vigna</taxon>
    </lineage>
</organism>
<accession>A0A1S3UZ98</accession>
<dbReference type="STRING" id="3916.A0A1S3UZ98"/>
<feature type="transmembrane region" description="Helical" evidence="6">
    <location>
        <begin position="183"/>
        <end position="205"/>
    </location>
</feature>
<dbReference type="RefSeq" id="XP_014511408.1">
    <property type="nucleotide sequence ID" value="XM_014655922.2"/>
</dbReference>
<dbReference type="PANTHER" id="PTHR43670:SF73">
    <property type="entry name" value="INACTIVE PROTEIN RESTRICTED TEV MOVEMENT 2-LIKE"/>
    <property type="match status" value="1"/>
</dbReference>
<comment type="similarity">
    <text evidence="4 5">Belongs to the small heat shock protein (HSP20) family.</text>
</comment>
<dbReference type="GeneID" id="106770097"/>
<keyword evidence="8" id="KW-1185">Reference proteome</keyword>
<name>A0A1S3UZ98_VIGRR</name>
<keyword evidence="6" id="KW-0472">Membrane</keyword>
<evidence type="ECO:0000256" key="1">
    <source>
        <dbReference type="ARBA" id="ARBA00004162"/>
    </source>
</evidence>
<dbReference type="PANTHER" id="PTHR43670">
    <property type="entry name" value="HEAT SHOCK PROTEIN 26"/>
    <property type="match status" value="1"/>
</dbReference>
<dbReference type="Pfam" id="PF00011">
    <property type="entry name" value="HSP20"/>
    <property type="match status" value="1"/>
</dbReference>
<proteinExistence type="inferred from homology"/>
<evidence type="ECO:0000313" key="9">
    <source>
        <dbReference type="RefSeq" id="XP_014511408.1"/>
    </source>
</evidence>
<dbReference type="GO" id="GO:0006952">
    <property type="term" value="P:defense response"/>
    <property type="evidence" value="ECO:0007669"/>
    <property type="project" value="UniProtKB-KW"/>
</dbReference>
<dbReference type="Gene3D" id="2.60.40.790">
    <property type="match status" value="1"/>
</dbReference>
<dbReference type="CDD" id="cd06464">
    <property type="entry name" value="ACD_sHsps-like"/>
    <property type="match status" value="1"/>
</dbReference>
<dbReference type="InterPro" id="IPR002068">
    <property type="entry name" value="A-crystallin/Hsp20_dom"/>
</dbReference>
<dbReference type="AlphaFoldDB" id="A0A1S3UZ98"/>
<evidence type="ECO:0000256" key="3">
    <source>
        <dbReference type="ARBA" id="ARBA00022821"/>
    </source>
</evidence>
<dbReference type="OrthoDB" id="1431247at2759"/>
<gene>
    <name evidence="9" type="primary">LOC106770097</name>
</gene>
<keyword evidence="6" id="KW-1133">Transmembrane helix</keyword>
<protein>
    <submittedName>
        <fullName evidence="9">Inactive protein RESTRICTED TEV MOVEMENT 2</fullName>
    </submittedName>
</protein>
<dbReference type="SMR" id="A0A1S3UZ98"/>
<dbReference type="GO" id="GO:0034605">
    <property type="term" value="P:cellular response to heat"/>
    <property type="evidence" value="ECO:0007669"/>
    <property type="project" value="TreeGrafter"/>
</dbReference>
<reference evidence="8" key="1">
    <citation type="journal article" date="2014" name="Nat. Commun.">
        <title>Genome sequence of mungbean and insights into evolution within Vigna species.</title>
        <authorList>
            <person name="Kang Y.J."/>
            <person name="Kim S.K."/>
            <person name="Kim M.Y."/>
            <person name="Lestari P."/>
            <person name="Kim K.H."/>
            <person name="Ha B.K."/>
            <person name="Jun T.H."/>
            <person name="Hwang W.J."/>
            <person name="Lee T."/>
            <person name="Lee J."/>
            <person name="Shim S."/>
            <person name="Yoon M.Y."/>
            <person name="Jang Y.E."/>
            <person name="Han K.S."/>
            <person name="Taeprayoon P."/>
            <person name="Yoon N."/>
            <person name="Somta P."/>
            <person name="Tanya P."/>
            <person name="Kim K.S."/>
            <person name="Gwag J.G."/>
            <person name="Moon J.K."/>
            <person name="Lee Y.H."/>
            <person name="Park B.S."/>
            <person name="Bombarely A."/>
            <person name="Doyle J.J."/>
            <person name="Jackson S.A."/>
            <person name="Schafleitner R."/>
            <person name="Srinives P."/>
            <person name="Varshney R.K."/>
            <person name="Lee S.H."/>
        </authorList>
    </citation>
    <scope>NUCLEOTIDE SEQUENCE [LARGE SCALE GENOMIC DNA]</scope>
    <source>
        <strain evidence="8">cv. VC1973A</strain>
    </source>
</reference>
<feature type="domain" description="SHSP" evidence="7">
    <location>
        <begin position="2"/>
        <end position="106"/>
    </location>
</feature>
<keyword evidence="6" id="KW-0812">Transmembrane</keyword>
<evidence type="ECO:0000256" key="2">
    <source>
        <dbReference type="ARBA" id="ARBA00022475"/>
    </source>
</evidence>
<evidence type="ECO:0000313" key="8">
    <source>
        <dbReference type="Proteomes" id="UP000087766"/>
    </source>
</evidence>
<dbReference type="KEGG" id="vra:106770097"/>
<dbReference type="InterPro" id="IPR008978">
    <property type="entry name" value="HSP20-like_chaperone"/>
</dbReference>
<comment type="subcellular location">
    <subcellularLocation>
        <location evidence="1">Cell membrane</location>
        <topology evidence="1">Single-pass membrane protein</topology>
    </subcellularLocation>
</comment>
<dbReference type="PROSITE" id="PS01031">
    <property type="entry name" value="SHSP"/>
    <property type="match status" value="1"/>
</dbReference>
<keyword evidence="2" id="KW-1003">Cell membrane</keyword>
<evidence type="ECO:0000256" key="6">
    <source>
        <dbReference type="SAM" id="Phobius"/>
    </source>
</evidence>
<reference evidence="9" key="2">
    <citation type="submission" date="2025-08" db="UniProtKB">
        <authorList>
            <consortium name="RefSeq"/>
        </authorList>
    </citation>
    <scope>IDENTIFICATION</scope>
    <source>
        <tissue evidence="9">Leaf</tissue>
    </source>
</reference>
<dbReference type="SUPFAM" id="SSF49764">
    <property type="entry name" value="HSP20-like chaperones"/>
    <property type="match status" value="1"/>
</dbReference>
<sequence>MAQYEDFEPSYEWAQDAESDTLILALKGFKKENLKVQIGTNRRLKLRGEEEISVNKWRRINKEFTIPSHSSINGIKAKLEGGLLYIRIPKNITEVTPPTQPYLNQTYARETREAATPEEPLESVSQTKEMRKIEEDDKFFDEDRAKPTTSKAKEMHETVNQKLPTTLYGLVGDTMKKNKLPNLVVAIFLFFAMGIYVKNAIISAFRGSTIQDP</sequence>
<dbReference type="Proteomes" id="UP000087766">
    <property type="component" value="Chromosome 8"/>
</dbReference>